<keyword evidence="1" id="KW-0175">Coiled coil</keyword>
<gene>
    <name evidence="4" type="ORF">PCOR1329_LOCUS79827</name>
</gene>
<comment type="caution">
    <text evidence="4">The sequence shown here is derived from an EMBL/GenBank/DDBJ whole genome shotgun (WGS) entry which is preliminary data.</text>
</comment>
<evidence type="ECO:0000256" key="1">
    <source>
        <dbReference type="SAM" id="Coils"/>
    </source>
</evidence>
<dbReference type="Proteomes" id="UP001189429">
    <property type="component" value="Unassembled WGS sequence"/>
</dbReference>
<feature type="signal peptide" evidence="3">
    <location>
        <begin position="1"/>
        <end position="22"/>
    </location>
</feature>
<sequence length="359" mass="37181">MRCAHASLFSIVLSALTPWAMAEQPPTAGLDCEPGDVDFETVQIDGEEVVFLRRGPGCPGVEPEFPATARAVAQETTVPATTAAPERYDTSTDEVVAVSHEGDTTGGSWGAGDGDDTTTGSGEGTTVGGVEDTSTGAPEEAAGAEEAAHREQPAAVPAASGDAEESVAIVASGLHEVPPAARPMASGGAEEPVAVVAGRAGARAARGPRRSKTRGGLPIRLQASCAALALVLALFILWPVISSSLCSQEAVVTETAADAKRRRTRTRTETAFALAALKEAQEQQAALESAEEGARRAALEEAARCARAAAERRCREEAVRLARLEAERMAREAAKKLPAREAGRTEPEAGRREGAARRS</sequence>
<reference evidence="4" key="1">
    <citation type="submission" date="2023-10" db="EMBL/GenBank/DDBJ databases">
        <authorList>
            <person name="Chen Y."/>
            <person name="Shah S."/>
            <person name="Dougan E. K."/>
            <person name="Thang M."/>
            <person name="Chan C."/>
        </authorList>
    </citation>
    <scope>NUCLEOTIDE SEQUENCE [LARGE SCALE GENOMIC DNA]</scope>
</reference>
<protein>
    <submittedName>
        <fullName evidence="4">Uncharacterized protein</fullName>
    </submittedName>
</protein>
<evidence type="ECO:0000313" key="4">
    <source>
        <dbReference type="EMBL" id="CAK0903524.1"/>
    </source>
</evidence>
<evidence type="ECO:0000313" key="5">
    <source>
        <dbReference type="Proteomes" id="UP001189429"/>
    </source>
</evidence>
<name>A0ABN9XXS9_9DINO</name>
<feature type="region of interest" description="Disordered" evidence="2">
    <location>
        <begin position="100"/>
        <end position="164"/>
    </location>
</feature>
<proteinExistence type="predicted"/>
<feature type="compositionally biased region" description="Low complexity" evidence="2">
    <location>
        <begin position="128"/>
        <end position="145"/>
    </location>
</feature>
<feature type="region of interest" description="Disordered" evidence="2">
    <location>
        <begin position="332"/>
        <end position="359"/>
    </location>
</feature>
<keyword evidence="5" id="KW-1185">Reference proteome</keyword>
<accession>A0ABN9XXS9</accession>
<feature type="chain" id="PRO_5045353723" evidence="3">
    <location>
        <begin position="23"/>
        <end position="359"/>
    </location>
</feature>
<evidence type="ECO:0000256" key="3">
    <source>
        <dbReference type="SAM" id="SignalP"/>
    </source>
</evidence>
<keyword evidence="3" id="KW-0732">Signal</keyword>
<organism evidence="4 5">
    <name type="scientific">Prorocentrum cordatum</name>
    <dbReference type="NCBI Taxonomy" id="2364126"/>
    <lineage>
        <taxon>Eukaryota</taxon>
        <taxon>Sar</taxon>
        <taxon>Alveolata</taxon>
        <taxon>Dinophyceae</taxon>
        <taxon>Prorocentrales</taxon>
        <taxon>Prorocentraceae</taxon>
        <taxon>Prorocentrum</taxon>
    </lineage>
</organism>
<feature type="coiled-coil region" evidence="1">
    <location>
        <begin position="277"/>
        <end position="327"/>
    </location>
</feature>
<evidence type="ECO:0000256" key="2">
    <source>
        <dbReference type="SAM" id="MobiDB-lite"/>
    </source>
</evidence>
<dbReference type="EMBL" id="CAUYUJ010021248">
    <property type="protein sequence ID" value="CAK0903524.1"/>
    <property type="molecule type" value="Genomic_DNA"/>
</dbReference>